<keyword evidence="15" id="KW-1185">Reference proteome</keyword>
<dbReference type="PANTHER" id="PTHR30069:SF29">
    <property type="entry name" value="HEMOGLOBIN AND HEMOGLOBIN-HAPTOGLOBIN-BINDING PROTEIN 1-RELATED"/>
    <property type="match status" value="1"/>
</dbReference>
<evidence type="ECO:0000256" key="2">
    <source>
        <dbReference type="ARBA" id="ARBA00022448"/>
    </source>
</evidence>
<evidence type="ECO:0000256" key="3">
    <source>
        <dbReference type="ARBA" id="ARBA00022452"/>
    </source>
</evidence>
<dbReference type="PANTHER" id="PTHR30069">
    <property type="entry name" value="TONB-DEPENDENT OUTER MEMBRANE RECEPTOR"/>
    <property type="match status" value="1"/>
</dbReference>
<dbReference type="InterPro" id="IPR011250">
    <property type="entry name" value="OMP/PagP_B-barrel"/>
</dbReference>
<keyword evidence="9" id="KW-0998">Cell outer membrane</keyword>
<dbReference type="GO" id="GO:0015344">
    <property type="term" value="F:siderophore uptake transmembrane transporter activity"/>
    <property type="evidence" value="ECO:0007669"/>
    <property type="project" value="TreeGrafter"/>
</dbReference>
<evidence type="ECO:0000256" key="6">
    <source>
        <dbReference type="ARBA" id="ARBA00023077"/>
    </source>
</evidence>
<dbReference type="InterPro" id="IPR037066">
    <property type="entry name" value="Plug_dom_sf"/>
</dbReference>
<dbReference type="SUPFAM" id="SSF56935">
    <property type="entry name" value="Porins"/>
    <property type="match status" value="1"/>
</dbReference>
<evidence type="ECO:0000259" key="12">
    <source>
        <dbReference type="Pfam" id="PF00593"/>
    </source>
</evidence>
<evidence type="ECO:0000256" key="4">
    <source>
        <dbReference type="ARBA" id="ARBA00022692"/>
    </source>
</evidence>
<evidence type="ECO:0000256" key="1">
    <source>
        <dbReference type="ARBA" id="ARBA00004571"/>
    </source>
</evidence>
<dbReference type="Gene3D" id="2.40.170.20">
    <property type="entry name" value="TonB-dependent receptor, beta-barrel domain"/>
    <property type="match status" value="1"/>
</dbReference>
<keyword evidence="6" id="KW-0798">TonB box</keyword>
<dbReference type="InterPro" id="IPR027385">
    <property type="entry name" value="Beta-barrel_OMP"/>
</dbReference>
<dbReference type="InterPro" id="IPR039426">
    <property type="entry name" value="TonB-dep_rcpt-like"/>
</dbReference>
<gene>
    <name evidence="14" type="ORF">AOQ71_35115</name>
</gene>
<keyword evidence="8" id="KW-0675">Receptor</keyword>
<evidence type="ECO:0000313" key="15">
    <source>
        <dbReference type="Proteomes" id="UP000051936"/>
    </source>
</evidence>
<evidence type="ECO:0000259" key="13">
    <source>
        <dbReference type="Pfam" id="PF13505"/>
    </source>
</evidence>
<feature type="chain" id="PRO_5006435144" description="Outer membrane protein beta-barrel domain-containing protein" evidence="11">
    <location>
        <begin position="33"/>
        <end position="1105"/>
    </location>
</feature>
<dbReference type="Pfam" id="PF00593">
    <property type="entry name" value="TonB_dep_Rec_b-barrel"/>
    <property type="match status" value="1"/>
</dbReference>
<proteinExistence type="predicted"/>
<evidence type="ECO:0000256" key="8">
    <source>
        <dbReference type="ARBA" id="ARBA00023170"/>
    </source>
</evidence>
<dbReference type="Proteomes" id="UP000051936">
    <property type="component" value="Unassembled WGS sequence"/>
</dbReference>
<comment type="caution">
    <text evidence="14">The sequence shown here is derived from an EMBL/GenBank/DDBJ whole genome shotgun (WGS) entry which is preliminary data.</text>
</comment>
<dbReference type="InterPro" id="IPR000531">
    <property type="entry name" value="Beta-barrel_TonB"/>
</dbReference>
<dbReference type="OrthoDB" id="9764669at2"/>
<feature type="signal peptide" evidence="11">
    <location>
        <begin position="1"/>
        <end position="32"/>
    </location>
</feature>
<evidence type="ECO:0000256" key="7">
    <source>
        <dbReference type="ARBA" id="ARBA00023136"/>
    </source>
</evidence>
<sequence>MNSLPSLRAFRILLMSASSLTLATLWNAGAMAQNDNASPATPQPAASPTVAPSPTPQATETPAPAQPAAQAPQQEAAPAAGPGTNVLPETRVAAPVERRRPRSAPQPTRQVTTSPAATVPTQAQAEAAANRQVVQQTQNFDQRRDNVILPKTGTTNYQLDQKDLETLPQGSAAQLSDIVLQFPGVYQDSTSSGDFHIRNEHANVQYRINGIMLPDGVSGFSQLLETSFISNIQLLTGALPAQYGLRTAGVLDITSKSGAALSGGSVSIYGGSHQTITPSFEYGGVAGNTDYYVAGRYLSTGLGLENPLPSLNAIHDHSEQGRFFAYTSTALDPQTRVVTISGFGLTRYQIPNNPGQPGNAGGFCGGPFDPANPCLNPDGSPNPTAPAYTAFGKGGFDSATLNQNQYEKNAYNVIAWQKSEGNFDAQLSYYSRYSDLHFVPDAVGDLFINNVASDVYRSSFLNGVSGDFSYRLNEAHTVRAGFYTHGEQTQIANVSTVQPLDPNDPNGLTAIDTPFNIVDKSRLFGWQLGAYAQDEWRLTRELTLNYGLRFDQIYQYTDANQFSPRASLTYKPWWSTVLHVGYMRTFQPPPQVLGRTTPTDIFNGTTAAVPTVTPDQAAVLPGQVAGQPLQNIGAIQPERADVYDAGFTQQLLPQCPTSASAMPTKAPVAANCPSLELGGSIYYKKARDLLDDGQFGQAYTLTAFNYDKAENYGAELKLRFRWGGFAADTSWAWGVQHAHTVVSNQTLFSPDDLAYIQNHWIHTDHDQTYTGSGRVAYRWSDSNTWLDGTTVSATFIYGSGLRTDPADGSTCPNCAHLPSYWQVNTGVAHEFINGWNGLPVTVRFDVVNVADYIYQIRNGSGIGVFAPQYGPRRGYYFGISQKIGGPEKTPGVMAAFYTKAQAPVAYHWAGAYVGANFGAALSAGEHVLTPIGWGATNPAGALGGLQLGYNHLLAPNWLVGVEGELDWTSAQGKANFVDPAGTAALSMTSDHNWYDSLSGRIGYVMGPLMLYAKGGAAWMNADYRMDVNSGLDGTSLVSTTRPGWIAGGGVEYMLGSRWSAKLEYSHLDFGSKSLSLATPFGNSVNVDTSVDQVKAGVNYHFDGLL</sequence>
<feature type="compositionally biased region" description="Polar residues" evidence="10">
    <location>
        <begin position="105"/>
        <end position="122"/>
    </location>
</feature>
<evidence type="ECO:0000256" key="11">
    <source>
        <dbReference type="SAM" id="SignalP"/>
    </source>
</evidence>
<evidence type="ECO:0000256" key="5">
    <source>
        <dbReference type="ARBA" id="ARBA00022729"/>
    </source>
</evidence>
<evidence type="ECO:0000256" key="10">
    <source>
        <dbReference type="SAM" id="MobiDB-lite"/>
    </source>
</evidence>
<dbReference type="SUPFAM" id="SSF56925">
    <property type="entry name" value="OMPA-like"/>
    <property type="match status" value="1"/>
</dbReference>
<dbReference type="AlphaFoldDB" id="A0A0R3D4M7"/>
<comment type="subcellular location">
    <subcellularLocation>
        <location evidence="1">Cell outer membrane</location>
        <topology evidence="1">Multi-pass membrane protein</topology>
    </subcellularLocation>
</comment>
<keyword evidence="5 11" id="KW-0732">Signal</keyword>
<dbReference type="RefSeq" id="WP_057757064.1">
    <property type="nucleotide sequence ID" value="NZ_LJYG01000110.1"/>
</dbReference>
<reference evidence="14 15" key="1">
    <citation type="submission" date="2015-09" db="EMBL/GenBank/DDBJ databases">
        <title>Draft Genome Sequence of Bradyrhizobium manausense Strain BR 3351T, a Novel Symbiotic Nitrogen-Fixing Alphaproteobacterium Isolated from Brazilian Amazon Rain Forest.</title>
        <authorList>
            <person name="De Araujo J.L."/>
            <person name="Zilli J.E."/>
        </authorList>
    </citation>
    <scope>NUCLEOTIDE SEQUENCE [LARGE SCALE GENOMIC DNA]</scope>
    <source>
        <strain evidence="14 15">BR3351</strain>
    </source>
</reference>
<feature type="region of interest" description="Disordered" evidence="10">
    <location>
        <begin position="34"/>
        <end position="122"/>
    </location>
</feature>
<dbReference type="EMBL" id="LJYG01000110">
    <property type="protein sequence ID" value="KRQ02450.1"/>
    <property type="molecule type" value="Genomic_DNA"/>
</dbReference>
<dbReference type="STRING" id="989370.AOQ71_35115"/>
<accession>A0A0R3D4M7</accession>
<name>A0A0R3D4M7_9BRAD</name>
<dbReference type="GO" id="GO:0044718">
    <property type="term" value="P:siderophore transmembrane transport"/>
    <property type="evidence" value="ECO:0007669"/>
    <property type="project" value="TreeGrafter"/>
</dbReference>
<keyword evidence="4" id="KW-0812">Transmembrane</keyword>
<dbReference type="InterPro" id="IPR036942">
    <property type="entry name" value="Beta-barrel_TonB_sf"/>
</dbReference>
<feature type="compositionally biased region" description="Low complexity" evidence="10">
    <location>
        <begin position="37"/>
        <end position="95"/>
    </location>
</feature>
<keyword evidence="2" id="KW-0813">Transport</keyword>
<feature type="domain" description="TonB-dependent receptor-like beta-barrel" evidence="12">
    <location>
        <begin position="342"/>
        <end position="849"/>
    </location>
</feature>
<feature type="domain" description="Outer membrane protein beta-barrel" evidence="13">
    <location>
        <begin position="898"/>
        <end position="1101"/>
    </location>
</feature>
<evidence type="ECO:0008006" key="16">
    <source>
        <dbReference type="Google" id="ProtNLM"/>
    </source>
</evidence>
<dbReference type="GO" id="GO:0009279">
    <property type="term" value="C:cell outer membrane"/>
    <property type="evidence" value="ECO:0007669"/>
    <property type="project" value="UniProtKB-SubCell"/>
</dbReference>
<keyword evidence="3" id="KW-1134">Transmembrane beta strand</keyword>
<organism evidence="14 15">
    <name type="scientific">Bradyrhizobium manausense</name>
    <dbReference type="NCBI Taxonomy" id="989370"/>
    <lineage>
        <taxon>Bacteria</taxon>
        <taxon>Pseudomonadati</taxon>
        <taxon>Pseudomonadota</taxon>
        <taxon>Alphaproteobacteria</taxon>
        <taxon>Hyphomicrobiales</taxon>
        <taxon>Nitrobacteraceae</taxon>
        <taxon>Bradyrhizobium</taxon>
    </lineage>
</organism>
<dbReference type="Gene3D" id="2.170.130.10">
    <property type="entry name" value="TonB-dependent receptor, plug domain"/>
    <property type="match status" value="1"/>
</dbReference>
<evidence type="ECO:0000256" key="9">
    <source>
        <dbReference type="ARBA" id="ARBA00023237"/>
    </source>
</evidence>
<protein>
    <recommendedName>
        <fullName evidence="16">Outer membrane protein beta-barrel domain-containing protein</fullName>
    </recommendedName>
</protein>
<evidence type="ECO:0000313" key="14">
    <source>
        <dbReference type="EMBL" id="KRQ02450.1"/>
    </source>
</evidence>
<dbReference type="Pfam" id="PF13505">
    <property type="entry name" value="OMP_b-brl"/>
    <property type="match status" value="1"/>
</dbReference>
<keyword evidence="7" id="KW-0472">Membrane</keyword>
<dbReference type="Gene3D" id="2.40.160.20">
    <property type="match status" value="1"/>
</dbReference>